<protein>
    <submittedName>
        <fullName evidence="4">Spore germination lipoprotein GerD</fullName>
    </submittedName>
</protein>
<dbReference type="Pfam" id="PF17898">
    <property type="entry name" value="GerD"/>
    <property type="match status" value="1"/>
</dbReference>
<dbReference type="NCBIfam" id="NF040801">
    <property type="entry name" value="spore_GerD"/>
    <property type="match status" value="1"/>
</dbReference>
<feature type="compositionally biased region" description="Acidic residues" evidence="1">
    <location>
        <begin position="189"/>
        <end position="198"/>
    </location>
</feature>
<accession>A0ABY9QBZ8</accession>
<dbReference type="EMBL" id="CP133461">
    <property type="protein sequence ID" value="WMV76434.1"/>
    <property type="molecule type" value="Genomic_DNA"/>
</dbReference>
<reference evidence="4 5" key="1">
    <citation type="submission" date="2023-08" db="EMBL/GenBank/DDBJ databases">
        <title>Complete genome sequence of Geobacillus thermodenitrificans K1041, a genetically tractable strain representative of the genus Geobacillus.</title>
        <authorList>
            <person name="Kani S."/>
            <person name="Suzuki H."/>
        </authorList>
    </citation>
    <scope>NUCLEOTIDE SEQUENCE [LARGE SCALE GENOMIC DNA]</scope>
    <source>
        <strain evidence="4 5">K1041</strain>
    </source>
</reference>
<evidence type="ECO:0000259" key="3">
    <source>
        <dbReference type="Pfam" id="PF17898"/>
    </source>
</evidence>
<name>A0ABY9QBZ8_GEOTD</name>
<organism evidence="4 5">
    <name type="scientific">Geobacillus thermodenitrificans</name>
    <dbReference type="NCBI Taxonomy" id="33940"/>
    <lineage>
        <taxon>Bacteria</taxon>
        <taxon>Bacillati</taxon>
        <taxon>Bacillota</taxon>
        <taxon>Bacilli</taxon>
        <taxon>Bacillales</taxon>
        <taxon>Anoxybacillaceae</taxon>
        <taxon>Geobacillus</taxon>
    </lineage>
</organism>
<dbReference type="GeneID" id="87622288"/>
<dbReference type="InterPro" id="IPR041262">
    <property type="entry name" value="GerD_central"/>
</dbReference>
<evidence type="ECO:0000256" key="1">
    <source>
        <dbReference type="SAM" id="MobiDB-lite"/>
    </source>
</evidence>
<evidence type="ECO:0000313" key="5">
    <source>
        <dbReference type="Proteomes" id="UP001297580"/>
    </source>
</evidence>
<keyword evidence="5" id="KW-1185">Reference proteome</keyword>
<feature type="compositionally biased region" description="Gly residues" evidence="1">
    <location>
        <begin position="199"/>
        <end position="209"/>
    </location>
</feature>
<feature type="region of interest" description="Disordered" evidence="1">
    <location>
        <begin position="175"/>
        <end position="209"/>
    </location>
</feature>
<evidence type="ECO:0000313" key="4">
    <source>
        <dbReference type="EMBL" id="WMV76434.1"/>
    </source>
</evidence>
<gene>
    <name evidence="4" type="primary">gerD</name>
    <name evidence="4" type="ORF">HSX42_00865</name>
</gene>
<feature type="domain" description="Spore germination GerD central core" evidence="3">
    <location>
        <begin position="63"/>
        <end position="176"/>
    </location>
</feature>
<feature type="signal peptide" evidence="2">
    <location>
        <begin position="1"/>
        <end position="19"/>
    </location>
</feature>
<keyword evidence="4" id="KW-0449">Lipoprotein</keyword>
<keyword evidence="2" id="KW-0732">Signal</keyword>
<dbReference type="Proteomes" id="UP001297580">
    <property type="component" value="Chromosome"/>
</dbReference>
<dbReference type="RefSeq" id="WP_029761764.1">
    <property type="nucleotide sequence ID" value="NZ_CP017694.1"/>
</dbReference>
<dbReference type="PROSITE" id="PS51257">
    <property type="entry name" value="PROKAR_LIPOPROTEIN"/>
    <property type="match status" value="1"/>
</dbReference>
<feature type="chain" id="PRO_5045505679" evidence="2">
    <location>
        <begin position="20"/>
        <end position="209"/>
    </location>
</feature>
<sequence>MNKCIPLLLLSFLVLSSCAPQETSPAPPDYEQTKRMVVDILKTDEGKKAIQDIMSEDQMKQQLVMDQTAVKEILQQVLTSDQGKKFWENALKDTKFAESFAKGLQKEHEKMMKALMKDPEYQAMMIDILKNPEMEKAMIDVLKSKEFRQHLQTVITETLNSPIYQAKIQDMLTKAAETLQQSGGKQGEEDAEGGEGEEGGGGSQQGEGG</sequence>
<evidence type="ECO:0000256" key="2">
    <source>
        <dbReference type="SAM" id="SignalP"/>
    </source>
</evidence>
<proteinExistence type="predicted"/>